<dbReference type="RefSeq" id="WP_066164388.1">
    <property type="nucleotide sequence ID" value="NZ_CP136137.1"/>
</dbReference>
<dbReference type="InterPro" id="IPR019587">
    <property type="entry name" value="Polyketide_cyclase/dehydratase"/>
</dbReference>
<dbReference type="SUPFAM" id="SSF55961">
    <property type="entry name" value="Bet v1-like"/>
    <property type="match status" value="1"/>
</dbReference>
<dbReference type="Pfam" id="PF10604">
    <property type="entry name" value="Polyketide_cyc2"/>
    <property type="match status" value="1"/>
</dbReference>
<keyword evidence="2" id="KW-1185">Reference proteome</keyword>
<accession>A0ABZ2TYY4</accession>
<sequence length="145" mass="15282">MAKTVSSVVVALPPEAVFETLTDLSRFGEWLVFHDSWRGATPSRESLREGVSVSSVLEVKGATAPFDWTVDAYTPPSEFRFSGKEKGVKVRIVLAVRPAGSGSEVSFQLELGGLPMAGPVGKAVVKSLSDDVKTSVAQFGALVGA</sequence>
<reference evidence="1 2" key="1">
    <citation type="journal article" date="2023" name="Virus Evol.">
        <title>Computational host range prediction-The good, the bad, and the ugly.</title>
        <authorList>
            <person name="Howell A.A."/>
            <person name="Versoza C.J."/>
            <person name="Pfeifer S.P."/>
        </authorList>
    </citation>
    <scope>NUCLEOTIDE SEQUENCE [LARGE SCALE GENOMIC DNA]</scope>
    <source>
        <strain evidence="1 2">1610/1b</strain>
    </source>
</reference>
<evidence type="ECO:0000313" key="2">
    <source>
        <dbReference type="Proteomes" id="UP001479933"/>
    </source>
</evidence>
<dbReference type="CDD" id="cd07812">
    <property type="entry name" value="SRPBCC"/>
    <property type="match status" value="1"/>
</dbReference>
<evidence type="ECO:0000313" key="1">
    <source>
        <dbReference type="EMBL" id="WYY05876.1"/>
    </source>
</evidence>
<dbReference type="InterPro" id="IPR023393">
    <property type="entry name" value="START-like_dom_sf"/>
</dbReference>
<dbReference type="Proteomes" id="UP001479933">
    <property type="component" value="Chromosome"/>
</dbReference>
<dbReference type="EMBL" id="CP136137">
    <property type="protein sequence ID" value="WYY05876.1"/>
    <property type="molecule type" value="Genomic_DNA"/>
</dbReference>
<organism evidence="1 2">
    <name type="scientific">Gordonia hydrophobica</name>
    <dbReference type="NCBI Taxonomy" id="40516"/>
    <lineage>
        <taxon>Bacteria</taxon>
        <taxon>Bacillati</taxon>
        <taxon>Actinomycetota</taxon>
        <taxon>Actinomycetes</taxon>
        <taxon>Mycobacteriales</taxon>
        <taxon>Gordoniaceae</taxon>
        <taxon>Gordonia</taxon>
    </lineage>
</organism>
<protein>
    <submittedName>
        <fullName evidence="1">SRPBCC family protein</fullName>
    </submittedName>
</protein>
<gene>
    <name evidence="1" type="ORF">RVF87_12345</name>
</gene>
<name>A0ABZ2TYY4_9ACTN</name>
<dbReference type="Gene3D" id="3.30.530.20">
    <property type="match status" value="1"/>
</dbReference>
<proteinExistence type="predicted"/>